<dbReference type="GO" id="GO:0005524">
    <property type="term" value="F:ATP binding"/>
    <property type="evidence" value="ECO:0007669"/>
    <property type="project" value="UniProtKB-KW"/>
</dbReference>
<keyword evidence="5" id="KW-0677">Repeat</keyword>
<dbReference type="Gene3D" id="1.20.1560.10">
    <property type="entry name" value="ABC transporter type 1, transmembrane domain"/>
    <property type="match status" value="2"/>
</dbReference>
<keyword evidence="4 13" id="KW-0812">Transmembrane</keyword>
<dbReference type="PANTHER" id="PTHR43394:SF18">
    <property type="entry name" value="ABC TRANSPORTER B FAMILY MEMBER 11-LIKE"/>
    <property type="match status" value="1"/>
</dbReference>
<feature type="compositionally biased region" description="Basic and acidic residues" evidence="12">
    <location>
        <begin position="448"/>
        <end position="457"/>
    </location>
</feature>
<dbReference type="SUPFAM" id="SSF48403">
    <property type="entry name" value="Ankyrin repeat"/>
    <property type="match status" value="1"/>
</dbReference>
<dbReference type="GO" id="GO:0005886">
    <property type="term" value="C:plasma membrane"/>
    <property type="evidence" value="ECO:0007669"/>
    <property type="project" value="UniProtKB-SubCell"/>
</dbReference>
<dbReference type="Pfam" id="PF12796">
    <property type="entry name" value="Ank_2"/>
    <property type="match status" value="4"/>
</dbReference>
<dbReference type="PANTHER" id="PTHR43394">
    <property type="entry name" value="ATP-DEPENDENT PERMEASE MDL1, MITOCHONDRIAL"/>
    <property type="match status" value="1"/>
</dbReference>
<reference evidence="16" key="2">
    <citation type="submission" date="2023-02" db="EMBL/GenBank/DDBJ databases">
        <authorList>
            <person name="Swenson N.G."/>
            <person name="Wegrzyn J.L."/>
            <person name="Mcevoy S.L."/>
        </authorList>
    </citation>
    <scope>NUCLEOTIDE SEQUENCE</scope>
    <source>
        <strain evidence="16">91603</strain>
        <tissue evidence="16">Leaf</tissue>
    </source>
</reference>
<dbReference type="Pfam" id="PF13962">
    <property type="entry name" value="PGG"/>
    <property type="match status" value="1"/>
</dbReference>
<dbReference type="GO" id="GO:0090374">
    <property type="term" value="P:oligopeptide export from mitochondrion"/>
    <property type="evidence" value="ECO:0007669"/>
    <property type="project" value="TreeGrafter"/>
</dbReference>
<evidence type="ECO:0000259" key="15">
    <source>
        <dbReference type="PROSITE" id="PS50929"/>
    </source>
</evidence>
<dbReference type="InterPro" id="IPR003439">
    <property type="entry name" value="ABC_transporter-like_ATP-bd"/>
</dbReference>
<protein>
    <submittedName>
        <fullName evidence="16">Uncharacterized protein</fullName>
    </submittedName>
</protein>
<evidence type="ECO:0000256" key="11">
    <source>
        <dbReference type="PROSITE-ProRule" id="PRU00023"/>
    </source>
</evidence>
<dbReference type="InterPro" id="IPR003593">
    <property type="entry name" value="AAA+_ATPase"/>
</dbReference>
<organism evidence="16 17">
    <name type="scientific">Acer negundo</name>
    <name type="common">Box elder</name>
    <dbReference type="NCBI Taxonomy" id="4023"/>
    <lineage>
        <taxon>Eukaryota</taxon>
        <taxon>Viridiplantae</taxon>
        <taxon>Streptophyta</taxon>
        <taxon>Embryophyta</taxon>
        <taxon>Tracheophyta</taxon>
        <taxon>Spermatophyta</taxon>
        <taxon>Magnoliopsida</taxon>
        <taxon>eudicotyledons</taxon>
        <taxon>Gunneridae</taxon>
        <taxon>Pentapetalae</taxon>
        <taxon>rosids</taxon>
        <taxon>malvids</taxon>
        <taxon>Sapindales</taxon>
        <taxon>Sapindaceae</taxon>
        <taxon>Hippocastanoideae</taxon>
        <taxon>Acereae</taxon>
        <taxon>Acer</taxon>
    </lineage>
</organism>
<dbReference type="InterPro" id="IPR036770">
    <property type="entry name" value="Ankyrin_rpt-contain_sf"/>
</dbReference>
<evidence type="ECO:0000256" key="10">
    <source>
        <dbReference type="ARBA" id="ARBA00023180"/>
    </source>
</evidence>
<dbReference type="SUPFAM" id="SSF52540">
    <property type="entry name" value="P-loop containing nucleoside triphosphate hydrolases"/>
    <property type="match status" value="2"/>
</dbReference>
<dbReference type="EMBL" id="JAJSOW010000003">
    <property type="protein sequence ID" value="KAI9196944.1"/>
    <property type="molecule type" value="Genomic_DNA"/>
</dbReference>
<dbReference type="GO" id="GO:0005743">
    <property type="term" value="C:mitochondrial inner membrane"/>
    <property type="evidence" value="ECO:0007669"/>
    <property type="project" value="TreeGrafter"/>
</dbReference>
<evidence type="ECO:0000256" key="8">
    <source>
        <dbReference type="ARBA" id="ARBA00022989"/>
    </source>
</evidence>
<evidence type="ECO:0000256" key="3">
    <source>
        <dbReference type="ARBA" id="ARBA00022448"/>
    </source>
</evidence>
<dbReference type="SUPFAM" id="SSF90123">
    <property type="entry name" value="ABC transporter transmembrane region"/>
    <property type="match status" value="1"/>
</dbReference>
<dbReference type="SMART" id="SM00382">
    <property type="entry name" value="AAA"/>
    <property type="match status" value="2"/>
</dbReference>
<keyword evidence="6" id="KW-0547">Nucleotide-binding</keyword>
<dbReference type="InterPro" id="IPR002110">
    <property type="entry name" value="Ankyrin_rpt"/>
</dbReference>
<keyword evidence="17" id="KW-1185">Reference proteome</keyword>
<comment type="subcellular location">
    <subcellularLocation>
        <location evidence="1">Cell membrane</location>
        <topology evidence="1">Multi-pass membrane protein</topology>
    </subcellularLocation>
</comment>
<feature type="repeat" description="ANK" evidence="11">
    <location>
        <begin position="210"/>
        <end position="232"/>
    </location>
</feature>
<feature type="domain" description="ABC transmembrane type-1" evidence="15">
    <location>
        <begin position="940"/>
        <end position="1226"/>
    </location>
</feature>
<comment type="caution">
    <text evidence="16">The sequence shown here is derived from an EMBL/GenBank/DDBJ whole genome shotgun (WGS) entry which is preliminary data.</text>
</comment>
<sequence length="1504" mass="164873">MEEATVANVSAVSSEIEIMTVAAAGSESYNNNGAVVSSSNNQEMNFELLDSVYSAAVDGDIDKFQQHAGVLDQILTPNGNTILHIHITARRPPRSRISQDMDFVREMLEMCPELLWKANNKGETLLHMAARHGHADVVKYLLQECKNTPYQNHHHDQELGINSTSTRLMLQMINEAKDTALHEAVRYNHLDVVKVLTIEDHELPYDANNAGETPLYLAAERGYVEVLKEILSTCISPADHGPNSRTALHATVIRNDIGMTTLLLDNSRIQKHDKMGWTPLHFAASFGNVEIAERLLIKDRSMAYKADNKGRTALHVAARNGRVNIMRELISICPGCCELVDKKGWNVLHYASKSKNRNAVRLVLRNPSFGNLINEKDKNGNTPFLLSASLHSIINHSKVDRLVFNDRNENAVEVSLENVRAWAWHEIIRLVLIWGEIFRGRRLMSNDKYGEGKEKKSNPAVSSKSKDGNGNGNDSRTRDDSVNKARQNELVAATLIATVTFAAGFTVPGGTCAVLYRDKNLAISACVVPVAMLAIVAYLALITRSEPRSLGQTSPCVNAFAAGKAAAYKMFETIKRKPKIDPYDYSGMTLENLEGEIEFKDVHFRYPARPDVQIFSGFSLHVPNGLTAALVGQSGSGKSTVISLLERFYDPDSGEVLMDDVNIKNLQLRWLRQNIGLVGQEPILFAASMKENIAYGKEIATDDEIRRAIALANAAKFIDKLPQGMDTMVGPNGTQLSGGQKQRLAIARAILKNPRILLLDEATSALDAESERIIQPALENVMTNRTTVVVAHRLTTIRNADIIAVVHKGKLVEQGNHEELIKDPEGAYSQLVRLQDGAKNARVTNSGKSELNSYIMAKSRSQSLFMRSGSKGSSRSSRQSFGLISISVPGTINFFETEAGADDQEKTTSEWTTEIDIEKRNQVSMRRLAYLNKPELPILLIGSVAAMIHGVMFPLFGLLISTAIKIFYYPPEQLKQDSQYWSLVFVGLGFSTLLAVPCQNYFFGMAGGKLIQRIRSLTFDKVVHQQITWFDDPANSSGAVGARLSTDASTIKSVVGDALALIVQNISTIITGLLIAFTANWILALVILAISPLMILQGNLQAKFLKGFSADAKLMYEEASQVATDAVGNMRTVASFCAEKKMMDLYHNKCEGPMKQGVRRGLVSGAGFGFSFFVLYCTNAFTFYIGSLLVKDGKATAGEAFKVFFAFSITAIGVSQATSMAPDTNKARDSAASILEILDSKPEIDSSSNEGTMLSNVRGDIELEHVSFKYPHRPDVQIFKDLCLSIPSGKTVALVGESGSGKSTVISLLERFYNPDSGRIFLDNVELIKFKLSWLRQQMGLVGQEPILFNETIRMNIAYGKQGEATEEEIIAATKAANAHNFITAMPQGYDTNVGERGTQLSGGQKQRIAIARAILKNPKILLLDEATSALDAESEGIVQDALDTVMVKRTTVVVAHRLATIRNADIIAVVKNGVIAEKGTHDALMKINNGAYASLVALQSNSS</sequence>
<dbReference type="PROSITE" id="PS00211">
    <property type="entry name" value="ABC_TRANSPORTER_1"/>
    <property type="match status" value="2"/>
</dbReference>
<feature type="transmembrane region" description="Helical" evidence="13">
    <location>
        <begin position="522"/>
        <end position="542"/>
    </location>
</feature>
<dbReference type="PROSITE" id="PS50929">
    <property type="entry name" value="ABC_TM1F"/>
    <property type="match status" value="1"/>
</dbReference>
<comment type="similarity">
    <text evidence="2">Belongs to the ABC transporter superfamily. ABCB family. Multidrug resistance exporter (TC 3.A.1.201) subfamily.</text>
</comment>
<feature type="transmembrane region" description="Helical" evidence="13">
    <location>
        <begin position="1162"/>
        <end position="1185"/>
    </location>
</feature>
<evidence type="ECO:0000256" key="7">
    <source>
        <dbReference type="ARBA" id="ARBA00022840"/>
    </source>
</evidence>
<dbReference type="InterPro" id="IPR027417">
    <property type="entry name" value="P-loop_NTPase"/>
</dbReference>
<dbReference type="FunFam" id="1.20.1560.10:FF:000009">
    <property type="entry name" value="ABC transporter B family member 1"/>
    <property type="match status" value="1"/>
</dbReference>
<dbReference type="InterPro" id="IPR011527">
    <property type="entry name" value="ABC1_TM_dom"/>
</dbReference>
<evidence type="ECO:0000256" key="13">
    <source>
        <dbReference type="SAM" id="Phobius"/>
    </source>
</evidence>
<evidence type="ECO:0000256" key="9">
    <source>
        <dbReference type="ARBA" id="ARBA00023136"/>
    </source>
</evidence>
<dbReference type="CDD" id="cd03249">
    <property type="entry name" value="ABC_MTABC3_MDL1_MDL2"/>
    <property type="match status" value="2"/>
</dbReference>
<reference evidence="16" key="1">
    <citation type="journal article" date="2022" name="Plant J.">
        <title>Strategies of tolerance reflected in two North American maple genomes.</title>
        <authorList>
            <person name="McEvoy S.L."/>
            <person name="Sezen U.U."/>
            <person name="Trouern-Trend A."/>
            <person name="McMahon S.M."/>
            <person name="Schaberg P.G."/>
            <person name="Yang J."/>
            <person name="Wegrzyn J.L."/>
            <person name="Swenson N.G."/>
        </authorList>
    </citation>
    <scope>NUCLEOTIDE SEQUENCE</scope>
    <source>
        <strain evidence="16">91603</strain>
    </source>
</reference>
<evidence type="ECO:0000313" key="17">
    <source>
        <dbReference type="Proteomes" id="UP001064489"/>
    </source>
</evidence>
<evidence type="ECO:0000256" key="2">
    <source>
        <dbReference type="ARBA" id="ARBA00007577"/>
    </source>
</evidence>
<name>A0AAD5P3G7_ACENE</name>
<proteinExistence type="inferred from homology"/>
<feature type="transmembrane region" description="Helical" evidence="13">
    <location>
        <begin position="490"/>
        <end position="516"/>
    </location>
</feature>
<gene>
    <name evidence="16" type="ORF">LWI28_028367</name>
</gene>
<dbReference type="PROSITE" id="PS50893">
    <property type="entry name" value="ABC_TRANSPORTER_2"/>
    <property type="match status" value="2"/>
</dbReference>
<dbReference type="SMART" id="SM00248">
    <property type="entry name" value="ANK"/>
    <property type="match status" value="9"/>
</dbReference>
<dbReference type="Gene3D" id="3.40.50.300">
    <property type="entry name" value="P-loop containing nucleotide triphosphate hydrolases"/>
    <property type="match status" value="2"/>
</dbReference>
<dbReference type="Proteomes" id="UP001064489">
    <property type="component" value="Chromosome 1"/>
</dbReference>
<feature type="repeat" description="ANK" evidence="11">
    <location>
        <begin position="309"/>
        <end position="331"/>
    </location>
</feature>
<dbReference type="InterPro" id="IPR039421">
    <property type="entry name" value="Type_1_exporter"/>
</dbReference>
<feature type="transmembrane region" description="Helical" evidence="13">
    <location>
        <begin position="980"/>
        <end position="1003"/>
    </location>
</feature>
<keyword evidence="10" id="KW-0325">Glycoprotein</keyword>
<dbReference type="FunFam" id="3.40.50.300:FF:000066">
    <property type="entry name" value="ABC transporter B family member 1"/>
    <property type="match status" value="2"/>
</dbReference>
<feature type="repeat" description="ANK" evidence="11">
    <location>
        <begin position="275"/>
        <end position="296"/>
    </location>
</feature>
<feature type="domain" description="ABC transporter" evidence="14">
    <location>
        <begin position="1261"/>
        <end position="1498"/>
    </location>
</feature>
<dbReference type="GO" id="GO:0010329">
    <property type="term" value="F:auxin efflux transmembrane transporter activity"/>
    <property type="evidence" value="ECO:0007669"/>
    <property type="project" value="UniProtKB-ARBA"/>
</dbReference>
<keyword evidence="9 13" id="KW-0472">Membrane</keyword>
<feature type="region of interest" description="Disordered" evidence="12">
    <location>
        <begin position="448"/>
        <end position="483"/>
    </location>
</feature>
<evidence type="ECO:0000256" key="1">
    <source>
        <dbReference type="ARBA" id="ARBA00004651"/>
    </source>
</evidence>
<evidence type="ECO:0000256" key="6">
    <source>
        <dbReference type="ARBA" id="ARBA00022741"/>
    </source>
</evidence>
<dbReference type="InterPro" id="IPR036640">
    <property type="entry name" value="ABC1_TM_sf"/>
</dbReference>
<evidence type="ECO:0000259" key="14">
    <source>
        <dbReference type="PROSITE" id="PS50893"/>
    </source>
</evidence>
<dbReference type="PROSITE" id="PS50297">
    <property type="entry name" value="ANK_REP_REGION"/>
    <property type="match status" value="4"/>
</dbReference>
<keyword evidence="7" id="KW-0067">ATP-binding</keyword>
<accession>A0AAD5P3G7</accession>
<dbReference type="Gene3D" id="1.25.40.20">
    <property type="entry name" value="Ankyrin repeat-containing domain"/>
    <property type="match status" value="2"/>
</dbReference>
<feature type="domain" description="ABC transporter" evidence="14">
    <location>
        <begin position="597"/>
        <end position="833"/>
    </location>
</feature>
<evidence type="ECO:0000256" key="12">
    <source>
        <dbReference type="SAM" id="MobiDB-lite"/>
    </source>
</evidence>
<keyword evidence="11" id="KW-0040">ANK repeat</keyword>
<evidence type="ECO:0000256" key="5">
    <source>
        <dbReference type="ARBA" id="ARBA00022737"/>
    </source>
</evidence>
<dbReference type="PROSITE" id="PS50088">
    <property type="entry name" value="ANK_REPEAT"/>
    <property type="match status" value="4"/>
</dbReference>
<dbReference type="GO" id="GO:0015421">
    <property type="term" value="F:ABC-type oligopeptide transporter activity"/>
    <property type="evidence" value="ECO:0007669"/>
    <property type="project" value="TreeGrafter"/>
</dbReference>
<keyword evidence="8 13" id="KW-1133">Transmembrane helix</keyword>
<feature type="transmembrane region" description="Helical" evidence="13">
    <location>
        <begin position="936"/>
        <end position="960"/>
    </location>
</feature>
<dbReference type="CDD" id="cd18578">
    <property type="entry name" value="ABC_6TM_Pgp_ABCB1_D2_like"/>
    <property type="match status" value="1"/>
</dbReference>
<dbReference type="InterPro" id="IPR026961">
    <property type="entry name" value="PGG_dom"/>
</dbReference>
<feature type="repeat" description="ANK" evidence="11">
    <location>
        <begin position="121"/>
        <end position="153"/>
    </location>
</feature>
<feature type="transmembrane region" description="Helical" evidence="13">
    <location>
        <begin position="1081"/>
        <end position="1100"/>
    </location>
</feature>
<dbReference type="Pfam" id="PF00005">
    <property type="entry name" value="ABC_tran"/>
    <property type="match status" value="2"/>
</dbReference>
<dbReference type="GO" id="GO:0016887">
    <property type="term" value="F:ATP hydrolysis activity"/>
    <property type="evidence" value="ECO:0007669"/>
    <property type="project" value="InterPro"/>
</dbReference>
<dbReference type="Pfam" id="PF00664">
    <property type="entry name" value="ABC_membrane"/>
    <property type="match status" value="1"/>
</dbReference>
<keyword evidence="3" id="KW-0813">Transport</keyword>
<dbReference type="InterPro" id="IPR017871">
    <property type="entry name" value="ABC_transporter-like_CS"/>
</dbReference>
<evidence type="ECO:0000256" key="4">
    <source>
        <dbReference type="ARBA" id="ARBA00022692"/>
    </source>
</evidence>
<evidence type="ECO:0000313" key="16">
    <source>
        <dbReference type="EMBL" id="KAI9196944.1"/>
    </source>
</evidence>
<dbReference type="GO" id="GO:0010328">
    <property type="term" value="F:auxin influx transmembrane transporter activity"/>
    <property type="evidence" value="ECO:0007669"/>
    <property type="project" value="UniProtKB-ARBA"/>
</dbReference>